<proteinExistence type="predicted"/>
<feature type="transmembrane region" description="Helical" evidence="1">
    <location>
        <begin position="7"/>
        <end position="28"/>
    </location>
</feature>
<keyword evidence="1" id="KW-1133">Transmembrane helix</keyword>
<keyword evidence="1" id="KW-0812">Transmembrane</keyword>
<organism evidence="2 3">
    <name type="scientific">Teredinibacter turnerae (strain ATCC 39867 / T7901)</name>
    <dbReference type="NCBI Taxonomy" id="377629"/>
    <lineage>
        <taxon>Bacteria</taxon>
        <taxon>Pseudomonadati</taxon>
        <taxon>Pseudomonadota</taxon>
        <taxon>Gammaproteobacteria</taxon>
        <taxon>Cellvibrionales</taxon>
        <taxon>Cellvibrionaceae</taxon>
        <taxon>Teredinibacter</taxon>
    </lineage>
</organism>
<name>C5BRV1_TERTT</name>
<feature type="transmembrane region" description="Helical" evidence="1">
    <location>
        <begin position="34"/>
        <end position="51"/>
    </location>
</feature>
<evidence type="ECO:0000313" key="3">
    <source>
        <dbReference type="Proteomes" id="UP000009080"/>
    </source>
</evidence>
<dbReference type="AlphaFoldDB" id="C5BRV1"/>
<protein>
    <submittedName>
        <fullName evidence="2">Uncharacterized protein</fullName>
    </submittedName>
</protein>
<keyword evidence="1" id="KW-0472">Membrane</keyword>
<dbReference type="HOGENOM" id="CLU_3085700_0_0_6"/>
<dbReference type="EMBL" id="CP001614">
    <property type="protein sequence ID" value="ACR12435.1"/>
    <property type="molecule type" value="Genomic_DNA"/>
</dbReference>
<sequence>MDWRYSFWLFGFLAFWLFGFLAFWLFLFYLVFEITFGFSAFFGVYGVRLTWQ</sequence>
<dbReference type="KEGG" id="ttu:TERTU_1263"/>
<reference evidence="2 3" key="1">
    <citation type="journal article" date="2009" name="PLoS ONE">
        <title>The complete genome of Teredinibacter turnerae T7901: an intracellular endosymbiont of marine wood-boring bivalves (shipworms).</title>
        <authorList>
            <person name="Yang J.C."/>
            <person name="Madupu R."/>
            <person name="Durkin A.S."/>
            <person name="Ekborg N.A."/>
            <person name="Pedamallu C.S."/>
            <person name="Hostetler J.B."/>
            <person name="Radune D."/>
            <person name="Toms B.S."/>
            <person name="Henrissat B."/>
            <person name="Coutinho P.M."/>
            <person name="Schwarz S."/>
            <person name="Field L."/>
            <person name="Trindade-Silva A.E."/>
            <person name="Soares C.A.G."/>
            <person name="Elshahawi S."/>
            <person name="Hanora A."/>
            <person name="Schmidt E.W."/>
            <person name="Haygood M.G."/>
            <person name="Posfai J."/>
            <person name="Benner J."/>
            <person name="Madinger C."/>
            <person name="Nove J."/>
            <person name="Anton B."/>
            <person name="Chaudhary K."/>
            <person name="Foster J."/>
            <person name="Holman A."/>
            <person name="Kumar S."/>
            <person name="Lessard P.A."/>
            <person name="Luyten Y.A."/>
            <person name="Slatko B."/>
            <person name="Wood N."/>
            <person name="Wu B."/>
            <person name="Teplitski M."/>
            <person name="Mougous J.D."/>
            <person name="Ward N."/>
            <person name="Eisen J.A."/>
            <person name="Badger J.H."/>
            <person name="Distel D.L."/>
        </authorList>
    </citation>
    <scope>NUCLEOTIDE SEQUENCE [LARGE SCALE GENOMIC DNA]</scope>
    <source>
        <strain evidence="3">ATCC 39867 / T7901</strain>
    </source>
</reference>
<dbReference type="STRING" id="377629.TERTU_1263"/>
<evidence type="ECO:0000313" key="2">
    <source>
        <dbReference type="EMBL" id="ACR12435.1"/>
    </source>
</evidence>
<evidence type="ECO:0000256" key="1">
    <source>
        <dbReference type="SAM" id="Phobius"/>
    </source>
</evidence>
<dbReference type="Proteomes" id="UP000009080">
    <property type="component" value="Chromosome"/>
</dbReference>
<keyword evidence="3" id="KW-1185">Reference proteome</keyword>
<gene>
    <name evidence="2" type="ordered locus">TERTU_1263</name>
</gene>
<accession>C5BRV1</accession>